<dbReference type="CDD" id="cd08494">
    <property type="entry name" value="PBP2_NikA_DppA_OppA_like_6"/>
    <property type="match status" value="1"/>
</dbReference>
<dbReference type="InterPro" id="IPR039424">
    <property type="entry name" value="SBP_5"/>
</dbReference>
<dbReference type="InterPro" id="IPR030678">
    <property type="entry name" value="Peptide/Ni-bd"/>
</dbReference>
<evidence type="ECO:0000313" key="6">
    <source>
        <dbReference type="EMBL" id="SDG65438.1"/>
    </source>
</evidence>
<dbReference type="PIRSF" id="PIRSF002741">
    <property type="entry name" value="MppA"/>
    <property type="match status" value="1"/>
</dbReference>
<dbReference type="Pfam" id="PF00496">
    <property type="entry name" value="SBP_bac_5"/>
    <property type="match status" value="1"/>
</dbReference>
<comment type="similarity">
    <text evidence="2">Belongs to the bacterial solute-binding protein 5 family.</text>
</comment>
<evidence type="ECO:0000313" key="7">
    <source>
        <dbReference type="Proteomes" id="UP000199495"/>
    </source>
</evidence>
<feature type="chain" id="PRO_5011678222" evidence="4">
    <location>
        <begin position="26"/>
        <end position="494"/>
    </location>
</feature>
<evidence type="ECO:0000256" key="1">
    <source>
        <dbReference type="ARBA" id="ARBA00004418"/>
    </source>
</evidence>
<dbReference type="PANTHER" id="PTHR30290">
    <property type="entry name" value="PERIPLASMIC BINDING COMPONENT OF ABC TRANSPORTER"/>
    <property type="match status" value="1"/>
</dbReference>
<evidence type="ECO:0000256" key="4">
    <source>
        <dbReference type="SAM" id="SignalP"/>
    </source>
</evidence>
<dbReference type="OrthoDB" id="8144963at2"/>
<dbReference type="GO" id="GO:0015833">
    <property type="term" value="P:peptide transport"/>
    <property type="evidence" value="ECO:0007669"/>
    <property type="project" value="TreeGrafter"/>
</dbReference>
<organism evidence="6 7">
    <name type="scientific">Pelagibacterium luteolum</name>
    <dbReference type="NCBI Taxonomy" id="440168"/>
    <lineage>
        <taxon>Bacteria</taxon>
        <taxon>Pseudomonadati</taxon>
        <taxon>Pseudomonadota</taxon>
        <taxon>Alphaproteobacteria</taxon>
        <taxon>Hyphomicrobiales</taxon>
        <taxon>Devosiaceae</taxon>
        <taxon>Pelagibacterium</taxon>
    </lineage>
</organism>
<evidence type="ECO:0000256" key="3">
    <source>
        <dbReference type="ARBA" id="ARBA00022729"/>
    </source>
</evidence>
<dbReference type="Gene3D" id="3.40.190.10">
    <property type="entry name" value="Periplasmic binding protein-like II"/>
    <property type="match status" value="1"/>
</dbReference>
<dbReference type="Gene3D" id="3.10.105.10">
    <property type="entry name" value="Dipeptide-binding Protein, Domain 3"/>
    <property type="match status" value="1"/>
</dbReference>
<proteinExistence type="inferred from homology"/>
<gene>
    <name evidence="6" type="ORF">SAMN04487974_105124</name>
</gene>
<sequence>MSFGAKASLAISTALILALSGPALAQRTDVVVGLVLEPPHLDPTSNAAAAIDEVVYANVFEGLTRFGPNGDILPALAESWDVAEDGLTYRFMLHDGVTFHDGSAMTADDVVFSLDRARADDSVNAQKFLFADIAEVTAEDDTTVVVTLDQPNGNFLFNMAWGDAVIVAPESAETNTTDPVGTGPFRFADWRQGDSVTIERNPDYWGEPVQLERATFRFIADPTAAFAAMMAEDVDTFPVYPAPETLSILDADPRFEAIVGTTEGETILAMNNRREPLDDVRVREAIVHAIDRQEIIDGAMFGYGTPIGTHFAPHHPAYVDLLDLSAHDPQRSRELLAEAGVEGLTLSLALPPPVYARRGGEIIAAQLRAVGIETEIVNVEWAQWLEQVFGNGDFDLTVISHTEPLDIEIYGRDDYYFGYAAPSFLAIWDELNETLDPDARNALLGDLQRDIAENYVNVYLFQLAKAGVQNVDLEGMWVNAPTQATDLTGAYWAR</sequence>
<dbReference type="RefSeq" id="WP_090596007.1">
    <property type="nucleotide sequence ID" value="NZ_FNCS01000005.1"/>
</dbReference>
<keyword evidence="7" id="KW-1185">Reference proteome</keyword>
<dbReference type="GO" id="GO:0030288">
    <property type="term" value="C:outer membrane-bounded periplasmic space"/>
    <property type="evidence" value="ECO:0007669"/>
    <property type="project" value="UniProtKB-ARBA"/>
</dbReference>
<accession>A0A1G7W0Q4</accession>
<dbReference type="Proteomes" id="UP000199495">
    <property type="component" value="Unassembled WGS sequence"/>
</dbReference>
<dbReference type="SUPFAM" id="SSF53850">
    <property type="entry name" value="Periplasmic binding protein-like II"/>
    <property type="match status" value="1"/>
</dbReference>
<name>A0A1G7W0Q4_9HYPH</name>
<keyword evidence="3 4" id="KW-0732">Signal</keyword>
<evidence type="ECO:0000259" key="5">
    <source>
        <dbReference type="Pfam" id="PF00496"/>
    </source>
</evidence>
<dbReference type="InterPro" id="IPR000914">
    <property type="entry name" value="SBP_5_dom"/>
</dbReference>
<dbReference type="GO" id="GO:1904680">
    <property type="term" value="F:peptide transmembrane transporter activity"/>
    <property type="evidence" value="ECO:0007669"/>
    <property type="project" value="TreeGrafter"/>
</dbReference>
<dbReference type="STRING" id="440168.SAMN04487974_105124"/>
<dbReference type="EMBL" id="FNCS01000005">
    <property type="protein sequence ID" value="SDG65438.1"/>
    <property type="molecule type" value="Genomic_DNA"/>
</dbReference>
<comment type="subcellular location">
    <subcellularLocation>
        <location evidence="1">Periplasm</location>
    </subcellularLocation>
</comment>
<feature type="signal peptide" evidence="4">
    <location>
        <begin position="1"/>
        <end position="25"/>
    </location>
</feature>
<dbReference type="PANTHER" id="PTHR30290:SF38">
    <property type="entry name" value="D,D-DIPEPTIDE-BINDING PERIPLASMIC PROTEIN DDPA-RELATED"/>
    <property type="match status" value="1"/>
</dbReference>
<dbReference type="AlphaFoldDB" id="A0A1G7W0Q4"/>
<protein>
    <submittedName>
        <fullName evidence="6">Peptide/nickel transport system substrate-binding protein</fullName>
    </submittedName>
</protein>
<feature type="domain" description="Solute-binding protein family 5" evidence="5">
    <location>
        <begin position="72"/>
        <end position="400"/>
    </location>
</feature>
<evidence type="ECO:0000256" key="2">
    <source>
        <dbReference type="ARBA" id="ARBA00005695"/>
    </source>
</evidence>
<dbReference type="GO" id="GO:0043190">
    <property type="term" value="C:ATP-binding cassette (ABC) transporter complex"/>
    <property type="evidence" value="ECO:0007669"/>
    <property type="project" value="InterPro"/>
</dbReference>
<reference evidence="6 7" key="1">
    <citation type="submission" date="2016-10" db="EMBL/GenBank/DDBJ databases">
        <authorList>
            <person name="de Groot N.N."/>
        </authorList>
    </citation>
    <scope>NUCLEOTIDE SEQUENCE [LARGE SCALE GENOMIC DNA]</scope>
    <source>
        <strain evidence="6 7">CGMCC 1.10267</strain>
    </source>
</reference>